<dbReference type="EMBL" id="JAAGKO020000040">
    <property type="protein sequence ID" value="MDI5965774.1"/>
    <property type="molecule type" value="Genomic_DNA"/>
</dbReference>
<sequence>MSERSIQFCPDCHKAISIESARPGVPAKSVHIGTRRETCE</sequence>
<protein>
    <submittedName>
        <fullName evidence="1">Uncharacterized protein</fullName>
    </submittedName>
</protein>
<dbReference type="RefSeq" id="WP_271322066.1">
    <property type="nucleotide sequence ID" value="NZ_JAAGKO020000040.1"/>
</dbReference>
<evidence type="ECO:0000313" key="2">
    <source>
        <dbReference type="Proteomes" id="UP001156398"/>
    </source>
</evidence>
<name>A0ABT6W4T8_9ACTN</name>
<proteinExistence type="predicted"/>
<organism evidence="1 2">
    <name type="scientific">Streptantibioticus silvisoli</name>
    <dbReference type="NCBI Taxonomy" id="2705255"/>
    <lineage>
        <taxon>Bacteria</taxon>
        <taxon>Bacillati</taxon>
        <taxon>Actinomycetota</taxon>
        <taxon>Actinomycetes</taxon>
        <taxon>Kitasatosporales</taxon>
        <taxon>Streptomycetaceae</taxon>
        <taxon>Streptantibioticus</taxon>
    </lineage>
</organism>
<reference evidence="1 2" key="1">
    <citation type="submission" date="2023-05" db="EMBL/GenBank/DDBJ databases">
        <title>Streptantibioticus silvisoli sp. nov., acidotolerant actinomycetes 1 from pine litter.</title>
        <authorList>
            <person name="Swiecimska M."/>
            <person name="Golinska P."/>
            <person name="Sangal V."/>
            <person name="Wachnowicz B."/>
            <person name="Goodfellow M."/>
        </authorList>
    </citation>
    <scope>NUCLEOTIDE SEQUENCE [LARGE SCALE GENOMIC DNA]</scope>
    <source>
        <strain evidence="1 2">SL54</strain>
    </source>
</reference>
<dbReference type="Proteomes" id="UP001156398">
    <property type="component" value="Unassembled WGS sequence"/>
</dbReference>
<gene>
    <name evidence="1" type="ORF">POF43_024110</name>
</gene>
<accession>A0ABT6W4T8</accession>
<comment type="caution">
    <text evidence="1">The sequence shown here is derived from an EMBL/GenBank/DDBJ whole genome shotgun (WGS) entry which is preliminary data.</text>
</comment>
<evidence type="ECO:0000313" key="1">
    <source>
        <dbReference type="EMBL" id="MDI5965774.1"/>
    </source>
</evidence>
<keyword evidence="2" id="KW-1185">Reference proteome</keyword>